<keyword evidence="7" id="KW-0445">Lipid transport</keyword>
<evidence type="ECO:0000256" key="6">
    <source>
        <dbReference type="ARBA" id="ARBA00022729"/>
    </source>
</evidence>
<dbReference type="Proteomes" id="UP000034680">
    <property type="component" value="Unassembled WGS sequence"/>
</dbReference>
<sequence length="162" mass="17475">MRTVSVPDGTDDDVRDPSIADGATWPGEKIPGQNSFNLCKGDRSYDALVVNQLDLNPNPPLRGHDLTVLAAGTVNRPIEQGALVEVKVKIIGSEVYHHKFDLCGEMEKLGQSCPMAPGIYYFNQSFPIPKEGIPHATLAVNALAKFPDGSPITCIDGELEMS</sequence>
<dbReference type="InterPro" id="IPR036846">
    <property type="entry name" value="GM2-AP_sf"/>
</dbReference>
<keyword evidence="5" id="KW-0813">Transport</keyword>
<protein>
    <recommendedName>
        <fullName evidence="4">Phosphatidylglycerol/phosphatidylinositol transfer protein</fullName>
    </recommendedName>
</protein>
<dbReference type="InterPro" id="IPR003172">
    <property type="entry name" value="ML_dom"/>
</dbReference>
<name>A0A0G2HXR7_9PEZI</name>
<organism evidence="10 11">
    <name type="scientific">Diaporthe ampelina</name>
    <dbReference type="NCBI Taxonomy" id="1214573"/>
    <lineage>
        <taxon>Eukaryota</taxon>
        <taxon>Fungi</taxon>
        <taxon>Dikarya</taxon>
        <taxon>Ascomycota</taxon>
        <taxon>Pezizomycotina</taxon>
        <taxon>Sordariomycetes</taxon>
        <taxon>Sordariomycetidae</taxon>
        <taxon>Diaporthales</taxon>
        <taxon>Diaporthaceae</taxon>
        <taxon>Diaporthe</taxon>
    </lineage>
</organism>
<comment type="function">
    <text evidence="1">Catalyzes the intermembrane transfer of phosphatidylglycerol and phosphatidylinositol.</text>
</comment>
<dbReference type="OrthoDB" id="6409159at2759"/>
<comment type="subunit">
    <text evidence="3">Monomer.</text>
</comment>
<evidence type="ECO:0000256" key="3">
    <source>
        <dbReference type="ARBA" id="ARBA00011245"/>
    </source>
</evidence>
<dbReference type="Gene3D" id="2.70.220.10">
    <property type="entry name" value="Ganglioside GM2 activator"/>
    <property type="match status" value="1"/>
</dbReference>
<evidence type="ECO:0000256" key="4">
    <source>
        <dbReference type="ARBA" id="ARBA00016056"/>
    </source>
</evidence>
<evidence type="ECO:0000256" key="2">
    <source>
        <dbReference type="ARBA" id="ARBA00006370"/>
    </source>
</evidence>
<dbReference type="InterPro" id="IPR039670">
    <property type="entry name" value="NPC2-like"/>
</dbReference>
<evidence type="ECO:0000313" key="11">
    <source>
        <dbReference type="Proteomes" id="UP000034680"/>
    </source>
</evidence>
<dbReference type="SUPFAM" id="SSF81296">
    <property type="entry name" value="E set domains"/>
    <property type="match status" value="1"/>
</dbReference>
<evidence type="ECO:0000256" key="5">
    <source>
        <dbReference type="ARBA" id="ARBA00022448"/>
    </source>
</evidence>
<dbReference type="PANTHER" id="PTHR11306:SF0">
    <property type="entry name" value="PHOSPHATIDYLGLYCEROL_PHOSPHATIDYLINOSITOL TRANSFER PROTEIN"/>
    <property type="match status" value="1"/>
</dbReference>
<dbReference type="Pfam" id="PF02221">
    <property type="entry name" value="E1_DerP2_DerF2"/>
    <property type="match status" value="1"/>
</dbReference>
<evidence type="ECO:0000256" key="8">
    <source>
        <dbReference type="SAM" id="MobiDB-lite"/>
    </source>
</evidence>
<dbReference type="EMBL" id="LCUC01000018">
    <property type="protein sequence ID" value="KKY39493.1"/>
    <property type="molecule type" value="Genomic_DNA"/>
</dbReference>
<reference evidence="10 11" key="1">
    <citation type="submission" date="2015-05" db="EMBL/GenBank/DDBJ databases">
        <title>Distinctive expansion of gene families associated with plant cell wall degradation and secondary metabolism in the genomes of grapevine trunk pathogens.</title>
        <authorList>
            <person name="Lawrence D.P."/>
            <person name="Travadon R."/>
            <person name="Rolshausen P.E."/>
            <person name="Baumgartner K."/>
        </authorList>
    </citation>
    <scope>NUCLEOTIDE SEQUENCE [LARGE SCALE GENOMIC DNA]</scope>
    <source>
        <strain evidence="10">DA912</strain>
    </source>
</reference>
<comment type="similarity">
    <text evidence="2">Belongs to the NPC2 family.</text>
</comment>
<dbReference type="InterPro" id="IPR014756">
    <property type="entry name" value="Ig_E-set"/>
</dbReference>
<dbReference type="GO" id="GO:0015918">
    <property type="term" value="P:sterol transport"/>
    <property type="evidence" value="ECO:0007669"/>
    <property type="project" value="InterPro"/>
</dbReference>
<keyword evidence="6" id="KW-0732">Signal</keyword>
<evidence type="ECO:0000259" key="9">
    <source>
        <dbReference type="SMART" id="SM00737"/>
    </source>
</evidence>
<reference evidence="10 11" key="2">
    <citation type="submission" date="2015-05" db="EMBL/GenBank/DDBJ databases">
        <authorList>
            <person name="Morales-Cruz A."/>
            <person name="Amrine K.C."/>
            <person name="Cantu D."/>
        </authorList>
    </citation>
    <scope>NUCLEOTIDE SEQUENCE [LARGE SCALE GENOMIC DNA]</scope>
    <source>
        <strain evidence="10">DA912</strain>
    </source>
</reference>
<accession>A0A0G2HXR7</accession>
<dbReference type="GO" id="GO:0032934">
    <property type="term" value="F:sterol binding"/>
    <property type="evidence" value="ECO:0007669"/>
    <property type="project" value="InterPro"/>
</dbReference>
<evidence type="ECO:0000256" key="1">
    <source>
        <dbReference type="ARBA" id="ARBA00002053"/>
    </source>
</evidence>
<dbReference type="AlphaFoldDB" id="A0A0G2HXR7"/>
<feature type="domain" description="MD-2-related lipid-recognition" evidence="9">
    <location>
        <begin position="36"/>
        <end position="159"/>
    </location>
</feature>
<gene>
    <name evidence="10" type="ORF">UCDDA912_g00511</name>
</gene>
<evidence type="ECO:0000256" key="7">
    <source>
        <dbReference type="ARBA" id="ARBA00023055"/>
    </source>
</evidence>
<comment type="caution">
    <text evidence="10">The sequence shown here is derived from an EMBL/GenBank/DDBJ whole genome shotgun (WGS) entry which is preliminary data.</text>
</comment>
<dbReference type="PANTHER" id="PTHR11306">
    <property type="entry name" value="NIEMANN PICK TYPE C2 PROTEIN NPC2-RELATED"/>
    <property type="match status" value="1"/>
</dbReference>
<feature type="region of interest" description="Disordered" evidence="8">
    <location>
        <begin position="1"/>
        <end position="26"/>
    </location>
</feature>
<proteinExistence type="inferred from homology"/>
<keyword evidence="11" id="KW-1185">Reference proteome</keyword>
<dbReference type="SMART" id="SM00737">
    <property type="entry name" value="ML"/>
    <property type="match status" value="1"/>
</dbReference>
<evidence type="ECO:0000313" key="10">
    <source>
        <dbReference type="EMBL" id="KKY39493.1"/>
    </source>
</evidence>